<gene>
    <name evidence="1" type="ORF">FOMPIDRAFT_1025470</name>
</gene>
<organism evidence="1 2">
    <name type="scientific">Fomitopsis schrenkii</name>
    <name type="common">Brown rot fungus</name>
    <dbReference type="NCBI Taxonomy" id="2126942"/>
    <lineage>
        <taxon>Eukaryota</taxon>
        <taxon>Fungi</taxon>
        <taxon>Dikarya</taxon>
        <taxon>Basidiomycota</taxon>
        <taxon>Agaricomycotina</taxon>
        <taxon>Agaricomycetes</taxon>
        <taxon>Polyporales</taxon>
        <taxon>Fomitopsis</taxon>
    </lineage>
</organism>
<accession>S8DUF7</accession>
<name>S8DUF7_FOMSC</name>
<dbReference type="Proteomes" id="UP000015241">
    <property type="component" value="Unassembled WGS sequence"/>
</dbReference>
<dbReference type="EMBL" id="KE504192">
    <property type="protein sequence ID" value="EPS96192.1"/>
    <property type="molecule type" value="Genomic_DNA"/>
</dbReference>
<evidence type="ECO:0000313" key="1">
    <source>
        <dbReference type="EMBL" id="EPS96192.1"/>
    </source>
</evidence>
<dbReference type="HOGENOM" id="CLU_2831223_0_0_1"/>
<evidence type="ECO:0000313" key="2">
    <source>
        <dbReference type="Proteomes" id="UP000015241"/>
    </source>
</evidence>
<dbReference type="InParanoid" id="S8DUF7"/>
<reference evidence="1 2" key="1">
    <citation type="journal article" date="2012" name="Science">
        <title>The Paleozoic origin of enzymatic lignin decomposition reconstructed from 31 fungal genomes.</title>
        <authorList>
            <person name="Floudas D."/>
            <person name="Binder M."/>
            <person name="Riley R."/>
            <person name="Barry K."/>
            <person name="Blanchette R.A."/>
            <person name="Henrissat B."/>
            <person name="Martinez A.T."/>
            <person name="Otillar R."/>
            <person name="Spatafora J.W."/>
            <person name="Yadav J.S."/>
            <person name="Aerts A."/>
            <person name="Benoit I."/>
            <person name="Boyd A."/>
            <person name="Carlson A."/>
            <person name="Copeland A."/>
            <person name="Coutinho P.M."/>
            <person name="de Vries R.P."/>
            <person name="Ferreira P."/>
            <person name="Findley K."/>
            <person name="Foster B."/>
            <person name="Gaskell J."/>
            <person name="Glotzer D."/>
            <person name="Gorecki P."/>
            <person name="Heitman J."/>
            <person name="Hesse C."/>
            <person name="Hori C."/>
            <person name="Igarashi K."/>
            <person name="Jurgens J.A."/>
            <person name="Kallen N."/>
            <person name="Kersten P."/>
            <person name="Kohler A."/>
            <person name="Kuees U."/>
            <person name="Kumar T.K.A."/>
            <person name="Kuo A."/>
            <person name="LaButti K."/>
            <person name="Larrondo L.F."/>
            <person name="Lindquist E."/>
            <person name="Ling A."/>
            <person name="Lombard V."/>
            <person name="Lucas S."/>
            <person name="Lundell T."/>
            <person name="Martin R."/>
            <person name="McLaughlin D.J."/>
            <person name="Morgenstern I."/>
            <person name="Morin E."/>
            <person name="Murat C."/>
            <person name="Nagy L.G."/>
            <person name="Nolan M."/>
            <person name="Ohm R.A."/>
            <person name="Patyshakuliyeva A."/>
            <person name="Rokas A."/>
            <person name="Ruiz-Duenas F.J."/>
            <person name="Sabat G."/>
            <person name="Salamov A."/>
            <person name="Samejima M."/>
            <person name="Schmutz J."/>
            <person name="Slot J.C."/>
            <person name="St John F."/>
            <person name="Stenlid J."/>
            <person name="Sun H."/>
            <person name="Sun S."/>
            <person name="Syed K."/>
            <person name="Tsang A."/>
            <person name="Wiebenga A."/>
            <person name="Young D."/>
            <person name="Pisabarro A."/>
            <person name="Eastwood D.C."/>
            <person name="Martin F."/>
            <person name="Cullen D."/>
            <person name="Grigoriev I.V."/>
            <person name="Hibbett D.S."/>
        </authorList>
    </citation>
    <scope>NUCLEOTIDE SEQUENCE</scope>
    <source>
        <strain evidence="2">FP-58527</strain>
    </source>
</reference>
<dbReference type="AlphaFoldDB" id="S8DUF7"/>
<protein>
    <submittedName>
        <fullName evidence="1">Uncharacterized protein</fullName>
    </submittedName>
</protein>
<keyword evidence="2" id="KW-1185">Reference proteome</keyword>
<sequence>MAALIDQLASEFKDIIRVGAVVPAGFDAHERARHAIQAAGGVGRTHWGSLGGILVSTMYGALTGFK</sequence>
<proteinExistence type="predicted"/>